<dbReference type="PANTHER" id="PTHR45007">
    <property type="entry name" value="CARBOXYLASE, PUTATIVE (AFU_ORTHOLOGUE AFUA_5G07570)-RELATED"/>
    <property type="match status" value="1"/>
</dbReference>
<keyword evidence="3" id="KW-1185">Reference proteome</keyword>
<reference evidence="2 3" key="1">
    <citation type="journal article" date="2016" name="Mol. Biol. Evol.">
        <title>Comparative Genomics of Early-Diverging Mushroom-Forming Fungi Provides Insights into the Origins of Lignocellulose Decay Capabilities.</title>
        <authorList>
            <person name="Nagy L.G."/>
            <person name="Riley R."/>
            <person name="Tritt A."/>
            <person name="Adam C."/>
            <person name="Daum C."/>
            <person name="Floudas D."/>
            <person name="Sun H."/>
            <person name="Yadav J.S."/>
            <person name="Pangilinan J."/>
            <person name="Larsson K.H."/>
            <person name="Matsuura K."/>
            <person name="Barry K."/>
            <person name="Labutti K."/>
            <person name="Kuo R."/>
            <person name="Ohm R.A."/>
            <person name="Bhattacharya S.S."/>
            <person name="Shirouzu T."/>
            <person name="Yoshinaga Y."/>
            <person name="Martin F.M."/>
            <person name="Grigoriev I.V."/>
            <person name="Hibbett D.S."/>
        </authorList>
    </citation>
    <scope>NUCLEOTIDE SEQUENCE [LARGE SCALE GENOMIC DNA]</scope>
    <source>
        <strain evidence="2 3">CBS 109695</strain>
    </source>
</reference>
<evidence type="ECO:0000259" key="1">
    <source>
        <dbReference type="PROSITE" id="PS00867"/>
    </source>
</evidence>
<dbReference type="Proteomes" id="UP000076532">
    <property type="component" value="Unassembled WGS sequence"/>
</dbReference>
<dbReference type="OrthoDB" id="196847at2759"/>
<dbReference type="AlphaFoldDB" id="A0A166MX11"/>
<feature type="non-terminal residue" evidence="2">
    <location>
        <position position="1"/>
    </location>
</feature>
<evidence type="ECO:0000313" key="2">
    <source>
        <dbReference type="EMBL" id="KZP24414.1"/>
    </source>
</evidence>
<dbReference type="Pfam" id="PF02786">
    <property type="entry name" value="CPSase_L_D2"/>
    <property type="match status" value="1"/>
</dbReference>
<dbReference type="GO" id="GO:0005524">
    <property type="term" value="F:ATP binding"/>
    <property type="evidence" value="ECO:0007669"/>
    <property type="project" value="InterPro"/>
</dbReference>
<dbReference type="InterPro" id="IPR005479">
    <property type="entry name" value="CPAse_ATP-bd"/>
</dbReference>
<dbReference type="EMBL" id="KV417526">
    <property type="protein sequence ID" value="KZP24414.1"/>
    <property type="molecule type" value="Genomic_DNA"/>
</dbReference>
<gene>
    <name evidence="2" type="ORF">FIBSPDRAFT_857070</name>
</gene>
<proteinExistence type="predicted"/>
<protein>
    <recommendedName>
        <fullName evidence="1">Carbamoyl phosphate synthase ATP-binding domain-containing protein</fullName>
    </recommendedName>
</protein>
<dbReference type="STRING" id="436010.A0A166MX11"/>
<organism evidence="2 3">
    <name type="scientific">Athelia psychrophila</name>
    <dbReference type="NCBI Taxonomy" id="1759441"/>
    <lineage>
        <taxon>Eukaryota</taxon>
        <taxon>Fungi</taxon>
        <taxon>Dikarya</taxon>
        <taxon>Basidiomycota</taxon>
        <taxon>Agaricomycotina</taxon>
        <taxon>Agaricomycetes</taxon>
        <taxon>Agaricomycetidae</taxon>
        <taxon>Atheliales</taxon>
        <taxon>Atheliaceae</taxon>
        <taxon>Athelia</taxon>
    </lineage>
</organism>
<sequence length="107" mass="11990">AQTNALSGPGWKHLEGDATGDLAYLCELQCSVRRRFQKVVEVGIPFLSYAQMAPSTTFHHPRNLVESLLAASTEMARALRYQGAATFEYLVHSHTGEWLFIEINPRI</sequence>
<accession>A0A166MX11</accession>
<dbReference type="PROSITE" id="PS00867">
    <property type="entry name" value="CPSASE_2"/>
    <property type="match status" value="1"/>
</dbReference>
<feature type="domain" description="Carbamoyl phosphate synthase ATP-binding" evidence="1">
    <location>
        <begin position="100"/>
        <end position="107"/>
    </location>
</feature>
<dbReference type="PANTHER" id="PTHR45007:SF1">
    <property type="entry name" value="CARBOXYLASE, PUTATIVE (AFU_ORTHOLOGUE AFUA_5G07570)-RELATED"/>
    <property type="match status" value="1"/>
</dbReference>
<dbReference type="SUPFAM" id="SSF56059">
    <property type="entry name" value="Glutathione synthetase ATP-binding domain-like"/>
    <property type="match status" value="1"/>
</dbReference>
<dbReference type="Gene3D" id="3.30.470.20">
    <property type="entry name" value="ATP-grasp fold, B domain"/>
    <property type="match status" value="1"/>
</dbReference>
<evidence type="ECO:0000313" key="3">
    <source>
        <dbReference type="Proteomes" id="UP000076532"/>
    </source>
</evidence>
<name>A0A166MX11_9AGAM</name>